<dbReference type="SUPFAM" id="SSF82649">
    <property type="entry name" value="SufE/NifU"/>
    <property type="match status" value="1"/>
</dbReference>
<gene>
    <name evidence="2" type="ORF">SPICUR_03075</name>
</gene>
<dbReference type="GO" id="GO:0016226">
    <property type="term" value="P:iron-sulfur cluster assembly"/>
    <property type="evidence" value="ECO:0007669"/>
    <property type="project" value="InterPro"/>
</dbReference>
<sequence>MDCWLVIDRGTVREARFEVFGGPEAMQGAAWLAEWLTGRRLAAAQTVTGRWLAESAALSDEARTAALSIEDALRSALAASPEAINGASDEY</sequence>
<dbReference type="GO" id="GO:0051536">
    <property type="term" value="F:iron-sulfur cluster binding"/>
    <property type="evidence" value="ECO:0007669"/>
    <property type="project" value="InterPro"/>
</dbReference>
<proteinExistence type="predicted"/>
<evidence type="ECO:0000313" key="3">
    <source>
        <dbReference type="Proteomes" id="UP000017640"/>
    </source>
</evidence>
<dbReference type="EMBL" id="CP005990">
    <property type="protein sequence ID" value="AGY91611.1"/>
    <property type="molecule type" value="Genomic_DNA"/>
</dbReference>
<dbReference type="InterPro" id="IPR002871">
    <property type="entry name" value="NIF_FeS_clus_asmbl_NifU_N"/>
</dbReference>
<protein>
    <recommendedName>
        <fullName evidence="1">NIF system FeS cluster assembly NifU N-terminal domain-containing protein</fullName>
    </recommendedName>
</protein>
<dbReference type="STRING" id="1335757.SPICUR_03075"/>
<dbReference type="KEGG" id="spiu:SPICUR_03075"/>
<accession>U5T2Z6</accession>
<feature type="domain" description="NIF system FeS cluster assembly NifU N-terminal" evidence="1">
    <location>
        <begin position="9"/>
        <end position="79"/>
    </location>
</feature>
<dbReference type="Proteomes" id="UP000017640">
    <property type="component" value="Chromosome"/>
</dbReference>
<reference evidence="2 3" key="1">
    <citation type="journal article" date="2013" name="BMC Genomics">
        <title>Genomes of "Spiribacter", a streamlined, successful halophilic bacterium.</title>
        <authorList>
            <person name="Lopez-Perez M."/>
            <person name="Ghai R."/>
            <person name="Leon M.J."/>
            <person name="Rodriguez-Olmos A."/>
            <person name="Copa-Patino J.L."/>
            <person name="Soliveri J."/>
            <person name="Sanchez-Porro C."/>
            <person name="Ventosa A."/>
            <person name="Rodriguez-Valera F."/>
        </authorList>
    </citation>
    <scope>NUCLEOTIDE SEQUENCE [LARGE SCALE GENOMIC DNA]</scope>
    <source>
        <strain evidence="2 3">UAH-SP71</strain>
    </source>
</reference>
<evidence type="ECO:0000259" key="1">
    <source>
        <dbReference type="Pfam" id="PF01592"/>
    </source>
</evidence>
<keyword evidence="3" id="KW-1185">Reference proteome</keyword>
<name>U5T2Z6_9GAMM</name>
<dbReference type="AlphaFoldDB" id="U5T2Z6"/>
<evidence type="ECO:0000313" key="2">
    <source>
        <dbReference type="EMBL" id="AGY91611.1"/>
    </source>
</evidence>
<dbReference type="GO" id="GO:0005506">
    <property type="term" value="F:iron ion binding"/>
    <property type="evidence" value="ECO:0007669"/>
    <property type="project" value="InterPro"/>
</dbReference>
<dbReference type="Gene3D" id="3.90.1010.10">
    <property type="match status" value="1"/>
</dbReference>
<organism evidence="2 3">
    <name type="scientific">Spiribacter curvatus</name>
    <dbReference type="NCBI Taxonomy" id="1335757"/>
    <lineage>
        <taxon>Bacteria</taxon>
        <taxon>Pseudomonadati</taxon>
        <taxon>Pseudomonadota</taxon>
        <taxon>Gammaproteobacteria</taxon>
        <taxon>Chromatiales</taxon>
        <taxon>Ectothiorhodospiraceae</taxon>
        <taxon>Spiribacter</taxon>
    </lineage>
</organism>
<dbReference type="Pfam" id="PF01592">
    <property type="entry name" value="NifU_N"/>
    <property type="match status" value="1"/>
</dbReference>
<dbReference type="OrthoDB" id="5796856at2"/>
<dbReference type="HOGENOM" id="CLU_2425458_0_0_6"/>